<dbReference type="Gene3D" id="1.10.260.40">
    <property type="entry name" value="lambda repressor-like DNA-binding domains"/>
    <property type="match status" value="1"/>
</dbReference>
<accession>A0A7X3MDT8</accession>
<sequence length="114" mass="13091">MSNMTPTLGQIMKKARLEQRFTQEEIAERIGCHPQYYKNLENDKGTPSIQLFCTIMRTLNISADSYVYPNQNINDPCYQKIIQLLGQCSQYQLSVLLATAEALVWDNPTKKNDT</sequence>
<dbReference type="Proteomes" id="UP000460412">
    <property type="component" value="Unassembled WGS sequence"/>
</dbReference>
<feature type="domain" description="HTH cro/C1-type" evidence="1">
    <location>
        <begin position="12"/>
        <end position="66"/>
    </location>
</feature>
<dbReference type="PROSITE" id="PS50943">
    <property type="entry name" value="HTH_CROC1"/>
    <property type="match status" value="1"/>
</dbReference>
<name>A0A7X3MDT8_9FIRM</name>
<organism evidence="2 3">
    <name type="scientific">Sporofaciens musculi</name>
    <dbReference type="NCBI Taxonomy" id="2681861"/>
    <lineage>
        <taxon>Bacteria</taxon>
        <taxon>Bacillati</taxon>
        <taxon>Bacillota</taxon>
        <taxon>Clostridia</taxon>
        <taxon>Lachnospirales</taxon>
        <taxon>Lachnospiraceae</taxon>
        <taxon>Sporofaciens</taxon>
    </lineage>
</organism>
<dbReference type="InterPro" id="IPR010982">
    <property type="entry name" value="Lambda_DNA-bd_dom_sf"/>
</dbReference>
<evidence type="ECO:0000259" key="1">
    <source>
        <dbReference type="PROSITE" id="PS50943"/>
    </source>
</evidence>
<dbReference type="EMBL" id="WUQX01000001">
    <property type="protein sequence ID" value="MXP74599.1"/>
    <property type="molecule type" value="Genomic_DNA"/>
</dbReference>
<dbReference type="GO" id="GO:0003677">
    <property type="term" value="F:DNA binding"/>
    <property type="evidence" value="ECO:0007669"/>
    <property type="project" value="InterPro"/>
</dbReference>
<dbReference type="CDD" id="cd00093">
    <property type="entry name" value="HTH_XRE"/>
    <property type="match status" value="1"/>
</dbReference>
<gene>
    <name evidence="2" type="ORF">GN277_04155</name>
</gene>
<evidence type="ECO:0000313" key="2">
    <source>
        <dbReference type="EMBL" id="MXP74599.1"/>
    </source>
</evidence>
<proteinExistence type="predicted"/>
<comment type="caution">
    <text evidence="2">The sequence shown here is derived from an EMBL/GenBank/DDBJ whole genome shotgun (WGS) entry which is preliminary data.</text>
</comment>
<dbReference type="SUPFAM" id="SSF47413">
    <property type="entry name" value="lambda repressor-like DNA-binding domains"/>
    <property type="match status" value="1"/>
</dbReference>
<dbReference type="SMART" id="SM00530">
    <property type="entry name" value="HTH_XRE"/>
    <property type="match status" value="1"/>
</dbReference>
<protein>
    <submittedName>
        <fullName evidence="2">Helix-turn-helix domain-containing protein</fullName>
    </submittedName>
</protein>
<evidence type="ECO:0000313" key="3">
    <source>
        <dbReference type="Proteomes" id="UP000460412"/>
    </source>
</evidence>
<reference evidence="2 3" key="1">
    <citation type="submission" date="2019-12" db="EMBL/GenBank/DDBJ databases">
        <title>Sporaefaciens musculi gen. nov., sp. nov., a novel bacterium isolated from the caecum of an obese mouse.</title>
        <authorList>
            <person name="Rasmussen T.S."/>
            <person name="Streidl T."/>
            <person name="Hitch T.C.A."/>
            <person name="Wortmann E."/>
            <person name="Deptula P."/>
            <person name="Hansen M."/>
            <person name="Nielsen D.S."/>
            <person name="Clavel T."/>
            <person name="Vogensen F.K."/>
        </authorList>
    </citation>
    <scope>NUCLEOTIDE SEQUENCE [LARGE SCALE GENOMIC DNA]</scope>
    <source>
        <strain evidence="2 3">WCA-9-b2</strain>
    </source>
</reference>
<dbReference type="AlphaFoldDB" id="A0A7X3MDT8"/>
<dbReference type="InterPro" id="IPR001387">
    <property type="entry name" value="Cro/C1-type_HTH"/>
</dbReference>
<dbReference type="Pfam" id="PF01381">
    <property type="entry name" value="HTH_3"/>
    <property type="match status" value="1"/>
</dbReference>
<keyword evidence="3" id="KW-1185">Reference proteome</keyword>